<dbReference type="AlphaFoldDB" id="A0AA88R975"/>
<name>A0AA88R975_9ASTE</name>
<evidence type="ECO:0000313" key="1">
    <source>
        <dbReference type="EMBL" id="KAK2984933.1"/>
    </source>
</evidence>
<sequence>MKQNTASVSCMRISMEVKPSIAIRSDPPRVSSLGFNGFPYACWNTCYQIVKWGAMWKKAEDYILSVILSTAAAIMSIKNFENSFKNYHQRMGIVLYAWSALLHLPVGCAHPDLQH</sequence>
<reference evidence="1" key="1">
    <citation type="submission" date="2022-12" db="EMBL/GenBank/DDBJ databases">
        <title>Draft genome assemblies for two species of Escallonia (Escalloniales).</title>
        <authorList>
            <person name="Chanderbali A."/>
            <person name="Dervinis C."/>
            <person name="Anghel I."/>
            <person name="Soltis D."/>
            <person name="Soltis P."/>
            <person name="Zapata F."/>
        </authorList>
    </citation>
    <scope>NUCLEOTIDE SEQUENCE</scope>
    <source>
        <strain evidence="1">UCBG92.1500</strain>
        <tissue evidence="1">Leaf</tissue>
    </source>
</reference>
<gene>
    <name evidence="1" type="ORF">RJ640_017741</name>
</gene>
<keyword evidence="2" id="KW-1185">Reference proteome</keyword>
<proteinExistence type="predicted"/>
<comment type="caution">
    <text evidence="1">The sequence shown here is derived from an EMBL/GenBank/DDBJ whole genome shotgun (WGS) entry which is preliminary data.</text>
</comment>
<dbReference type="EMBL" id="JAVXUO010001206">
    <property type="protein sequence ID" value="KAK2984933.1"/>
    <property type="molecule type" value="Genomic_DNA"/>
</dbReference>
<dbReference type="Proteomes" id="UP001187471">
    <property type="component" value="Unassembled WGS sequence"/>
</dbReference>
<protein>
    <submittedName>
        <fullName evidence="1">Uncharacterized protein</fullName>
    </submittedName>
</protein>
<organism evidence="1 2">
    <name type="scientific">Escallonia rubra</name>
    <dbReference type="NCBI Taxonomy" id="112253"/>
    <lineage>
        <taxon>Eukaryota</taxon>
        <taxon>Viridiplantae</taxon>
        <taxon>Streptophyta</taxon>
        <taxon>Embryophyta</taxon>
        <taxon>Tracheophyta</taxon>
        <taxon>Spermatophyta</taxon>
        <taxon>Magnoliopsida</taxon>
        <taxon>eudicotyledons</taxon>
        <taxon>Gunneridae</taxon>
        <taxon>Pentapetalae</taxon>
        <taxon>asterids</taxon>
        <taxon>campanulids</taxon>
        <taxon>Escalloniales</taxon>
        <taxon>Escalloniaceae</taxon>
        <taxon>Escallonia</taxon>
    </lineage>
</organism>
<evidence type="ECO:0000313" key="2">
    <source>
        <dbReference type="Proteomes" id="UP001187471"/>
    </source>
</evidence>
<accession>A0AA88R975</accession>